<protein>
    <submittedName>
        <fullName evidence="2">Uncharacterized protein</fullName>
    </submittedName>
</protein>
<dbReference type="Proteomes" id="UP000179860">
    <property type="component" value="Plasmid pl1WSM5005"/>
</dbReference>
<keyword evidence="2" id="KW-0614">Plasmid</keyword>
<proteinExistence type="predicted"/>
<dbReference type="AlphaFoldDB" id="A0A1I9YU76"/>
<reference evidence="2" key="1">
    <citation type="submission" date="2016-09" db="EMBL/GenBank/DDBJ databases">
        <title>The Complete Genome of Burkholderia sprentiae wsm5005.</title>
        <authorList>
            <person name="De Meyer S."/>
            <person name="Wang P."/>
            <person name="Terpolilli J."/>
        </authorList>
    </citation>
    <scope>NUCLEOTIDE SEQUENCE [LARGE SCALE GENOMIC DNA]</scope>
    <source>
        <strain evidence="2">WSM5005</strain>
        <plasmid evidence="2">pl1WSM5005</plasmid>
    </source>
</reference>
<dbReference type="EMBL" id="CP017563">
    <property type="protein sequence ID" value="APA89750.1"/>
    <property type="molecule type" value="Genomic_DNA"/>
</dbReference>
<keyword evidence="1" id="KW-0472">Membrane</keyword>
<keyword evidence="3" id="KW-1185">Reference proteome</keyword>
<evidence type="ECO:0000313" key="2">
    <source>
        <dbReference type="EMBL" id="APA89750.1"/>
    </source>
</evidence>
<organism evidence="2 3">
    <name type="scientific">Paraburkholderia sprentiae WSM5005</name>
    <dbReference type="NCBI Taxonomy" id="754502"/>
    <lineage>
        <taxon>Bacteria</taxon>
        <taxon>Pseudomonadati</taxon>
        <taxon>Pseudomonadota</taxon>
        <taxon>Betaproteobacteria</taxon>
        <taxon>Burkholderiales</taxon>
        <taxon>Burkholderiaceae</taxon>
        <taxon>Paraburkholderia</taxon>
    </lineage>
</organism>
<name>A0A1I9YU76_9BURK</name>
<keyword evidence="1" id="KW-1133">Transmembrane helix</keyword>
<dbReference type="RefSeq" id="WP_027194908.1">
    <property type="nucleotide sequence ID" value="NZ_CP017563.2"/>
</dbReference>
<feature type="transmembrane region" description="Helical" evidence="1">
    <location>
        <begin position="53"/>
        <end position="80"/>
    </location>
</feature>
<accession>A0A1I9YU76</accession>
<gene>
    <name evidence="2" type="ORF">BJG93_30235</name>
</gene>
<evidence type="ECO:0000313" key="3">
    <source>
        <dbReference type="Proteomes" id="UP000179860"/>
    </source>
</evidence>
<sequence>MPVDFARVPPRIAVPAPPQLSKPVWTVLLGVVLCLGAALTIAVWPKGRSTNTAWFWFCVFGYPMLAWAFLLCIRLGYLYVRRSAAVAANRVSDREAERCHALASEPLTLLGHAWCFSADRGENGIEGLADGSLALRTRTSRAEPNTDVSARWIELPDQQFYAGNELTECARHQAVCNWLLVRLIDSLAPQLAALPARTALHIEASLHCALEAADVRARLQQLVSAKSPSLRVTINPPAEPSSVFQTDAWFDRMKPQVAHLLVAVQLRNAVSERLQDGVAEVGVALLLGHPSLAKTRTESPLLRLHRPARGPADAVGKTLEHAMRWGQTTSTHIGAVWSHGLSPELEAAIRSAPQLGGQRSNIDLKTTVGDCGEAGGWLATALAAELAARTGDPQLILTREGSDLIALMCRKQT</sequence>
<keyword evidence="1" id="KW-0812">Transmembrane</keyword>
<geneLocation type="plasmid" evidence="2 3">
    <name>pl1WSM5005</name>
</geneLocation>
<feature type="transmembrane region" description="Helical" evidence="1">
    <location>
        <begin position="24"/>
        <end position="44"/>
    </location>
</feature>
<evidence type="ECO:0000256" key="1">
    <source>
        <dbReference type="SAM" id="Phobius"/>
    </source>
</evidence>
<reference evidence="2" key="2">
    <citation type="submission" date="2021-06" db="EMBL/GenBank/DDBJ databases">
        <authorList>
            <person name="Rogers T.H."/>
            <person name="Ramsay J.P."/>
            <person name="Wang P."/>
            <person name="Terpolilli J."/>
        </authorList>
    </citation>
    <scope>NUCLEOTIDE SEQUENCE [LARGE SCALE GENOMIC DNA]</scope>
    <source>
        <strain evidence="2">WSM5005</strain>
        <plasmid evidence="2">pl1WSM5005</plasmid>
    </source>
</reference>
<dbReference type="OrthoDB" id="8964452at2"/>
<dbReference type="KEGG" id="pspw:BJG93_30235"/>